<keyword evidence="2" id="KW-1185">Reference proteome</keyword>
<gene>
    <name evidence="1" type="ORF">MG293_019795</name>
</gene>
<protein>
    <submittedName>
        <fullName evidence="1">Uncharacterized protein</fullName>
    </submittedName>
</protein>
<proteinExistence type="predicted"/>
<comment type="caution">
    <text evidence="1">The sequence shown here is derived from an EMBL/GenBank/DDBJ whole genome shotgun (WGS) entry which is preliminary data.</text>
</comment>
<name>A0AAD4TPL9_OVIAM</name>
<accession>A0AAD4TPL9</accession>
<evidence type="ECO:0000313" key="2">
    <source>
        <dbReference type="Proteomes" id="UP001214576"/>
    </source>
</evidence>
<sequence length="168" mass="18173">MSGARQLMRHSRVGKTDVSPGYCQNYEARCCRFTTSVAGSWHPGGGVWKHIGPAQKLLMASKGGRVKPELLRVLLEAHLWPGSSSGLPGLCPSAHLLCLSCCALFCHETPSLAAQGSTPTPLHSQDVFLAVLLLKLMQRKTKSNKRIVGEHKEKRLCPVPPGGIKSQL</sequence>
<reference evidence="1" key="1">
    <citation type="submission" date="2022-03" db="EMBL/GenBank/DDBJ databases">
        <title>Genomic analyses of argali, domestic sheep and their hybrids provide insights into chromosomal evolution, heterosis and genetic basis of agronomic traits.</title>
        <authorList>
            <person name="Li M."/>
        </authorList>
    </citation>
    <scope>NUCLEOTIDE SEQUENCE</scope>
    <source>
        <strain evidence="1">CAU-MHL-2022a</strain>
        <tissue evidence="1">Skin</tissue>
    </source>
</reference>
<dbReference type="Proteomes" id="UP001214576">
    <property type="component" value="Unassembled WGS sequence"/>
</dbReference>
<organism evidence="1 2">
    <name type="scientific">Ovis ammon polii</name>
    <dbReference type="NCBI Taxonomy" id="230172"/>
    <lineage>
        <taxon>Eukaryota</taxon>
        <taxon>Metazoa</taxon>
        <taxon>Chordata</taxon>
        <taxon>Craniata</taxon>
        <taxon>Vertebrata</taxon>
        <taxon>Euteleostomi</taxon>
        <taxon>Mammalia</taxon>
        <taxon>Eutheria</taxon>
        <taxon>Laurasiatheria</taxon>
        <taxon>Artiodactyla</taxon>
        <taxon>Ruminantia</taxon>
        <taxon>Pecora</taxon>
        <taxon>Bovidae</taxon>
        <taxon>Caprinae</taxon>
        <taxon>Ovis</taxon>
    </lineage>
</organism>
<dbReference type="AlphaFoldDB" id="A0AAD4TPL9"/>
<evidence type="ECO:0000313" key="1">
    <source>
        <dbReference type="EMBL" id="KAI4529939.1"/>
    </source>
</evidence>
<dbReference type="EMBL" id="JAKZEL010000026">
    <property type="protein sequence ID" value="KAI4529939.1"/>
    <property type="molecule type" value="Genomic_DNA"/>
</dbReference>